<proteinExistence type="predicted"/>
<protein>
    <submittedName>
        <fullName evidence="4">Uncharacterized protein</fullName>
    </submittedName>
</protein>
<dbReference type="EMBL" id="LN835301">
    <property type="protein sequence ID" value="CRG99208.1"/>
    <property type="molecule type" value="Genomic_DNA"/>
</dbReference>
<dbReference type="VEuPathDB" id="PlasmoDB:PRELSG_0618300"/>
<feature type="compositionally biased region" description="Basic and acidic residues" evidence="2">
    <location>
        <begin position="1051"/>
        <end position="1163"/>
    </location>
</feature>
<dbReference type="InterPro" id="IPR051023">
    <property type="entry name" value="PP2A_Regulatory_Subunit_A"/>
</dbReference>
<gene>
    <name evidence="4" type="ORF">PRELSG_0618300</name>
</gene>
<sequence length="1526" mass="181868">MVNQKNGIFSKLTGMKFTFFKLKLESINQEIDENASSLEKAILYGNSNLKCRKLIFVKDLMKLLMNINYDNFKKYIYPLILKLSNDNLEIKNEICNKIGDLCAYLLQNNNDNNGCVDIIKMLFPIIEKFIKNNENKNILGNVMKSLLILSTHINAKSRKKVIFPFILSLISNDKYKHIGFILLIKICHIFDKDIIFTFLIPYMESFLKNKDLSSKIYISSNLYSICKMLKEEDLSRIFIIFKKLCSDENDIIKIINIYNCAHISSLYSKTIFFYFFVPLYNNFLKNCNLYIFYYSLINLFFFMCNFEDINLIHPFYIHKLIFFFNNVFSSHLFTLNYLNETAKKQNNYFFLNISESQTNHLEFKINENQENKIESINNFDDVEEVNCEFNQFASNETCESNLLYDSINYDISSKSENTGLKLEKLIEINNIYREELSNNHKDIVCENEENIYKENNNSIIEDKKKVEDISVIKKEEERNIGEYLTKNETHIEANLTNDEKNVERNISINEKISAESNAVDYSKEINEINFEDNTSKKDKIESQENNKINSKENIKKVEIKNIKENERMKNINEYSTEKLLGNDELKLKEYEKIYELKPEIDIRKGENEKKSDNYLGDGEENVLICNLIKSQSHTYKNEDTKNSIYNESFYSSSQEKILNNEKKNDMVPSSSSFFYNNSLINDLIINNNHFCLSIKNFFEIYDNDNFTFKKIDDQIDNIEEGNRKLHFSYLNEEELKIIDNAYNHNISTDICLIKGCFFNELELIKKNSVYTRMFSRKENKNKSKNSDYIDDDDDIYNIGDIDIDLIKKKYIFDNSSNIIESHNINAVYITALYLPILISVFKKYFFRFFSHVFFFICTYPYYFIRKTIASLFYDILHNFLKSDLIVSDEKLNNEHENIDKFLKKRKTPNKKKFPTTVENSLKVENKSYRKMKNDEKKDKATTWKVQNSINDSAKYANIDYKKNNKSINKNSNIISLDNIEIHSIKENNNTGSDEMNIKKNNNRNIGYSERERIKEEEKKNYSDNYKDEKGDKKKHKEKKGREEKSENEEKEETKKVREKVNGKEDIEKDKVEKDKSREEKKGGSKEKNKEKNKDKEGEEYEEGKTVEIEGYMEKKNKEKENQNKDEYKGAEKEKDDKDEEKEKKDDKDEENEKKDDKDDEKNINKKIKMKNKMKENKYIKLNNYKNKIKKIQNQINTNLYESDFFINEENENFFFYKKFLNIYENIYIKFIEKFRRYYNEDSPLFFFHFFIYYFLKDSNVLVKKSILKNYDKIILFFPNKIQRILISYLSNVLEFKTINYSLRKKVSKIIFKILLKTDDLNIIRKYLFPIFVKLCKDDVALIRTYTSSYFYLFLKKGCPNIYNFFKGNGKILSLEEYQKDIVISNEDNFKLKSYYFKKGDEISLIKKIIITFAKSKHFYDRQIFIKMCNGIINECPINLFLLYFLNPFLKLSEDKIQVVRITWEKCVSSQIKKKGVFSNVTNVLEKLYRLYEKYEKTEVSKICYLVDFNDSNNFSARTFDIHDLDS</sequence>
<evidence type="ECO:0000313" key="5">
    <source>
        <dbReference type="Proteomes" id="UP000220158"/>
    </source>
</evidence>
<keyword evidence="3" id="KW-0812">Transmembrane</keyword>
<feature type="compositionally biased region" description="Basic and acidic residues" evidence="2">
    <location>
        <begin position="1008"/>
        <end position="1031"/>
    </location>
</feature>
<dbReference type="RefSeq" id="XP_028532216.1">
    <property type="nucleotide sequence ID" value="XM_028675648.1"/>
</dbReference>
<keyword evidence="3" id="KW-0472">Membrane</keyword>
<keyword evidence="1" id="KW-0677">Repeat</keyword>
<evidence type="ECO:0000256" key="2">
    <source>
        <dbReference type="SAM" id="MobiDB-lite"/>
    </source>
</evidence>
<feature type="transmembrane region" description="Helical" evidence="3">
    <location>
        <begin position="848"/>
        <end position="864"/>
    </location>
</feature>
<keyword evidence="3" id="KW-1133">Transmembrane helix</keyword>
<evidence type="ECO:0000256" key="1">
    <source>
        <dbReference type="ARBA" id="ARBA00022737"/>
    </source>
</evidence>
<dbReference type="Proteomes" id="UP000220158">
    <property type="component" value="Chromosome 6"/>
</dbReference>
<organism evidence="4 5">
    <name type="scientific">Plasmodium relictum</name>
    <dbReference type="NCBI Taxonomy" id="85471"/>
    <lineage>
        <taxon>Eukaryota</taxon>
        <taxon>Sar</taxon>
        <taxon>Alveolata</taxon>
        <taxon>Apicomplexa</taxon>
        <taxon>Aconoidasida</taxon>
        <taxon>Haemosporida</taxon>
        <taxon>Plasmodiidae</taxon>
        <taxon>Plasmodium</taxon>
        <taxon>Plasmodium (Haemamoeba)</taxon>
    </lineage>
</organism>
<evidence type="ECO:0000256" key="3">
    <source>
        <dbReference type="SAM" id="Phobius"/>
    </source>
</evidence>
<name>A0A1J1H3R8_PLARL</name>
<dbReference type="SUPFAM" id="SSF48371">
    <property type="entry name" value="ARM repeat"/>
    <property type="match status" value="2"/>
</dbReference>
<dbReference type="OrthoDB" id="371480at2759"/>
<dbReference type="GO" id="GO:0019888">
    <property type="term" value="F:protein phosphatase regulator activity"/>
    <property type="evidence" value="ECO:0007669"/>
    <property type="project" value="TreeGrafter"/>
</dbReference>
<feature type="region of interest" description="Disordered" evidence="2">
    <location>
        <begin position="987"/>
        <end position="1167"/>
    </location>
</feature>
<accession>A0A1J1H3R8</accession>
<dbReference type="PANTHER" id="PTHR10648:SF1">
    <property type="entry name" value="SERINE_THREONINE-PROTEIN PHOSPHATASE 4 REGULATORY SUBUNIT 1"/>
    <property type="match status" value="1"/>
</dbReference>
<feature type="transmembrane region" description="Helical" evidence="3">
    <location>
        <begin position="290"/>
        <end position="308"/>
    </location>
</feature>
<feature type="compositionally biased region" description="Polar residues" evidence="2">
    <location>
        <begin position="987"/>
        <end position="1005"/>
    </location>
</feature>
<dbReference type="Gene3D" id="1.25.10.10">
    <property type="entry name" value="Leucine-rich Repeat Variant"/>
    <property type="match status" value="2"/>
</dbReference>
<reference evidence="4 5" key="1">
    <citation type="submission" date="2015-04" db="EMBL/GenBank/DDBJ databases">
        <authorList>
            <consortium name="Pathogen Informatics"/>
        </authorList>
    </citation>
    <scope>NUCLEOTIDE SEQUENCE [LARGE SCALE GENOMIC DNA]</scope>
    <source>
        <strain evidence="4 5">SGS1</strain>
    </source>
</reference>
<keyword evidence="5" id="KW-1185">Reference proteome</keyword>
<dbReference type="PANTHER" id="PTHR10648">
    <property type="entry name" value="SERINE/THREONINE-PROTEIN PHOSPHATASE PP2A 65 KDA REGULATORY SUBUNIT"/>
    <property type="match status" value="1"/>
</dbReference>
<dbReference type="GeneID" id="39735309"/>
<dbReference type="KEGG" id="prel:PRELSG_0618300"/>
<dbReference type="InterPro" id="IPR011989">
    <property type="entry name" value="ARM-like"/>
</dbReference>
<evidence type="ECO:0000313" key="4">
    <source>
        <dbReference type="EMBL" id="CRG99208.1"/>
    </source>
</evidence>
<dbReference type="InterPro" id="IPR016024">
    <property type="entry name" value="ARM-type_fold"/>
</dbReference>
<dbReference type="GO" id="GO:0005737">
    <property type="term" value="C:cytoplasm"/>
    <property type="evidence" value="ECO:0007669"/>
    <property type="project" value="TreeGrafter"/>
</dbReference>
<feature type="transmembrane region" description="Helical" evidence="3">
    <location>
        <begin position="824"/>
        <end position="841"/>
    </location>
</feature>
<dbReference type="OMA" id="NFFFYKK"/>